<organism evidence="1 2">
    <name type="scientific">Rhynocoris fuscipes</name>
    <dbReference type="NCBI Taxonomy" id="488301"/>
    <lineage>
        <taxon>Eukaryota</taxon>
        <taxon>Metazoa</taxon>
        <taxon>Ecdysozoa</taxon>
        <taxon>Arthropoda</taxon>
        <taxon>Hexapoda</taxon>
        <taxon>Insecta</taxon>
        <taxon>Pterygota</taxon>
        <taxon>Neoptera</taxon>
        <taxon>Paraneoptera</taxon>
        <taxon>Hemiptera</taxon>
        <taxon>Heteroptera</taxon>
        <taxon>Panheteroptera</taxon>
        <taxon>Cimicomorpha</taxon>
        <taxon>Reduviidae</taxon>
        <taxon>Harpactorinae</taxon>
        <taxon>Harpactorini</taxon>
        <taxon>Rhynocoris</taxon>
    </lineage>
</organism>
<sequence length="184" mass="21409">MVEKKKWSTWERAVPIKQPDHIKSSEYSEQVPFKPSYEQINEPVSMFKLIAMDYARQWHEEKKQLKEIIITAKEQPYLQRRYVIRGLLRKLVVTQIEEKRFIMKRFMNIPSRYKSEKQTPKIIPKKVEEDNESSDKSVSIVTPCSSYTNLLSLDGKETSDQSTPTSCSSSCHKNSCGCVTIKGI</sequence>
<evidence type="ECO:0000313" key="2">
    <source>
        <dbReference type="Proteomes" id="UP001461498"/>
    </source>
</evidence>
<dbReference type="EMBL" id="JAPXFL010000002">
    <property type="protein sequence ID" value="KAK9510329.1"/>
    <property type="molecule type" value="Genomic_DNA"/>
</dbReference>
<dbReference type="Proteomes" id="UP001461498">
    <property type="component" value="Unassembled WGS sequence"/>
</dbReference>
<dbReference type="AlphaFoldDB" id="A0AAW1DJI1"/>
<comment type="caution">
    <text evidence="1">The sequence shown here is derived from an EMBL/GenBank/DDBJ whole genome shotgun (WGS) entry which is preliminary data.</text>
</comment>
<name>A0AAW1DJI1_9HEMI</name>
<reference evidence="1 2" key="1">
    <citation type="submission" date="2022-12" db="EMBL/GenBank/DDBJ databases">
        <title>Chromosome-level genome assembly of true bugs.</title>
        <authorList>
            <person name="Ma L."/>
            <person name="Li H."/>
        </authorList>
    </citation>
    <scope>NUCLEOTIDE SEQUENCE [LARGE SCALE GENOMIC DNA]</scope>
    <source>
        <strain evidence="1">Lab_2022b</strain>
    </source>
</reference>
<protein>
    <submittedName>
        <fullName evidence="1">Uncharacterized protein</fullName>
    </submittedName>
</protein>
<gene>
    <name evidence="1" type="ORF">O3M35_005135</name>
</gene>
<evidence type="ECO:0000313" key="1">
    <source>
        <dbReference type="EMBL" id="KAK9510329.1"/>
    </source>
</evidence>
<keyword evidence="2" id="KW-1185">Reference proteome</keyword>
<accession>A0AAW1DJI1</accession>
<proteinExistence type="predicted"/>